<evidence type="ECO:0000256" key="10">
    <source>
        <dbReference type="ARBA" id="ARBA00022840"/>
    </source>
</evidence>
<dbReference type="InterPro" id="IPR000417">
    <property type="entry name" value="Hyethyz_kinase"/>
</dbReference>
<dbReference type="InterPro" id="IPR022998">
    <property type="entry name" value="ThiamineP_synth_TenI"/>
</dbReference>
<dbReference type="Pfam" id="PF02581">
    <property type="entry name" value="TMP-TENI"/>
    <property type="match status" value="1"/>
</dbReference>
<feature type="compositionally biased region" description="Basic and acidic residues" evidence="18">
    <location>
        <begin position="146"/>
        <end position="156"/>
    </location>
</feature>
<feature type="compositionally biased region" description="Polar residues" evidence="18">
    <location>
        <begin position="1202"/>
        <end position="1214"/>
    </location>
</feature>
<dbReference type="HAMAP" id="MF_00228">
    <property type="entry name" value="Thz_kinase"/>
    <property type="match status" value="1"/>
</dbReference>
<dbReference type="NCBIfam" id="TIGR00693">
    <property type="entry name" value="thiE"/>
    <property type="match status" value="1"/>
</dbReference>
<feature type="compositionally biased region" description="Basic and acidic residues" evidence="18">
    <location>
        <begin position="1150"/>
        <end position="1185"/>
    </location>
</feature>
<dbReference type="HAMAP" id="MF_00097">
    <property type="entry name" value="TMP_synthase"/>
    <property type="match status" value="1"/>
</dbReference>
<dbReference type="PRINTS" id="PR01099">
    <property type="entry name" value="HYETHTZKNASE"/>
</dbReference>
<keyword evidence="21" id="KW-1185">Reference proteome</keyword>
<dbReference type="InterPro" id="IPR029056">
    <property type="entry name" value="Ribokinase-like"/>
</dbReference>
<evidence type="ECO:0000256" key="5">
    <source>
        <dbReference type="ARBA" id="ARBA00005165"/>
    </source>
</evidence>
<dbReference type="GO" id="GO:0009229">
    <property type="term" value="P:thiamine diphosphate biosynthetic process"/>
    <property type="evidence" value="ECO:0007669"/>
    <property type="project" value="UniProtKB-UniPathway"/>
</dbReference>
<feature type="region of interest" description="Disordered" evidence="18">
    <location>
        <begin position="1138"/>
        <end position="1216"/>
    </location>
</feature>
<evidence type="ECO:0000256" key="16">
    <source>
        <dbReference type="ARBA" id="ARBA00061146"/>
    </source>
</evidence>
<feature type="compositionally biased region" description="Low complexity" evidence="18">
    <location>
        <begin position="367"/>
        <end position="380"/>
    </location>
</feature>
<feature type="region of interest" description="Disordered" evidence="18">
    <location>
        <begin position="246"/>
        <end position="343"/>
    </location>
</feature>
<evidence type="ECO:0000256" key="17">
    <source>
        <dbReference type="ARBA" id="ARBA00061283"/>
    </source>
</evidence>
<comment type="catalytic activity">
    <reaction evidence="15">
        <text>2-[(2R,5Z)-2-carboxy-4-methylthiazol-5(2H)-ylidene]ethyl phosphate + 4-amino-2-methyl-5-(diphosphooxymethyl)pyrimidine + 2 H(+) = thiamine phosphate + CO2 + diphosphate</text>
        <dbReference type="Rhea" id="RHEA:47844"/>
        <dbReference type="ChEBI" id="CHEBI:15378"/>
        <dbReference type="ChEBI" id="CHEBI:16526"/>
        <dbReference type="ChEBI" id="CHEBI:33019"/>
        <dbReference type="ChEBI" id="CHEBI:37575"/>
        <dbReference type="ChEBI" id="CHEBI:57841"/>
        <dbReference type="ChEBI" id="CHEBI:62899"/>
        <dbReference type="EC" id="2.5.1.3"/>
    </reaction>
</comment>
<protein>
    <submittedName>
        <fullName evidence="20">Hydroxyethylthiazole kinase</fullName>
    </submittedName>
</protein>
<gene>
    <name evidence="20" type="ORF">PNOK_0547400</name>
</gene>
<comment type="catalytic activity">
    <reaction evidence="1">
        <text>5-(2-hydroxyethyl)-4-methylthiazole + ATP = 4-methyl-5-(2-phosphooxyethyl)-thiazole + ADP + H(+)</text>
        <dbReference type="Rhea" id="RHEA:24212"/>
        <dbReference type="ChEBI" id="CHEBI:15378"/>
        <dbReference type="ChEBI" id="CHEBI:17957"/>
        <dbReference type="ChEBI" id="CHEBI:30616"/>
        <dbReference type="ChEBI" id="CHEBI:58296"/>
        <dbReference type="ChEBI" id="CHEBI:456216"/>
        <dbReference type="EC" id="2.7.1.50"/>
    </reaction>
</comment>
<feature type="compositionally biased region" description="Polar residues" evidence="18">
    <location>
        <begin position="672"/>
        <end position="712"/>
    </location>
</feature>
<dbReference type="CDD" id="cd01170">
    <property type="entry name" value="THZ_kinase"/>
    <property type="match status" value="1"/>
</dbReference>
<feature type="domain" description="Thiamine phosphate synthase/TenI" evidence="19">
    <location>
        <begin position="1589"/>
        <end position="1781"/>
    </location>
</feature>
<keyword evidence="10" id="KW-0067">ATP-binding</keyword>
<comment type="pathway">
    <text evidence="4">Cofactor biosynthesis; thiamine diphosphate biosynthesis; 4-methyl-5-(2-phosphoethyl)-thiazole from 5-(2-hydroxyethyl)-4-methylthiazole: step 1/1.</text>
</comment>
<comment type="similarity">
    <text evidence="16">In the C-terminal section; belongs to the Thz kinase family.</text>
</comment>
<dbReference type="PANTHER" id="PTHR20857">
    <property type="entry name" value="THIAMINE-PHOSPHATE PYROPHOSPHORYLASE"/>
    <property type="match status" value="1"/>
</dbReference>
<evidence type="ECO:0000256" key="1">
    <source>
        <dbReference type="ARBA" id="ARBA00001771"/>
    </source>
</evidence>
<dbReference type="Gene3D" id="3.20.20.70">
    <property type="entry name" value="Aldolase class I"/>
    <property type="match status" value="1"/>
</dbReference>
<dbReference type="EMBL" id="NBII01000005">
    <property type="protein sequence ID" value="PAV18631.1"/>
    <property type="molecule type" value="Genomic_DNA"/>
</dbReference>
<feature type="compositionally biased region" description="Basic and acidic residues" evidence="18">
    <location>
        <begin position="1244"/>
        <end position="1260"/>
    </location>
</feature>
<feature type="region of interest" description="Disordered" evidence="18">
    <location>
        <begin position="146"/>
        <end position="225"/>
    </location>
</feature>
<keyword evidence="6" id="KW-0808">Transferase</keyword>
<evidence type="ECO:0000313" key="20">
    <source>
        <dbReference type="EMBL" id="PAV18631.1"/>
    </source>
</evidence>
<dbReference type="Pfam" id="PF02110">
    <property type="entry name" value="HK"/>
    <property type="match status" value="1"/>
</dbReference>
<dbReference type="NCBIfam" id="NF006830">
    <property type="entry name" value="PRK09355.1"/>
    <property type="match status" value="1"/>
</dbReference>
<comment type="catalytic activity">
    <reaction evidence="13">
        <text>4-methyl-5-(2-phosphooxyethyl)-thiazole + 4-amino-2-methyl-5-(diphosphooxymethyl)pyrimidine + H(+) = thiamine phosphate + diphosphate</text>
        <dbReference type="Rhea" id="RHEA:22328"/>
        <dbReference type="ChEBI" id="CHEBI:15378"/>
        <dbReference type="ChEBI" id="CHEBI:33019"/>
        <dbReference type="ChEBI" id="CHEBI:37575"/>
        <dbReference type="ChEBI" id="CHEBI:57841"/>
        <dbReference type="ChEBI" id="CHEBI:58296"/>
        <dbReference type="EC" id="2.5.1.3"/>
    </reaction>
</comment>
<feature type="compositionally biased region" description="Polar residues" evidence="18">
    <location>
        <begin position="617"/>
        <end position="664"/>
    </location>
</feature>
<evidence type="ECO:0000256" key="3">
    <source>
        <dbReference type="ARBA" id="ARBA00003814"/>
    </source>
</evidence>
<keyword evidence="12" id="KW-0784">Thiamine biosynthesis</keyword>
<dbReference type="SUPFAM" id="SSF53613">
    <property type="entry name" value="Ribokinase-like"/>
    <property type="match status" value="1"/>
</dbReference>
<dbReference type="FunFam" id="3.20.20.70:FF:000104">
    <property type="entry name" value="Thiamine biosynthetic bifunctional enzyme"/>
    <property type="match status" value="1"/>
</dbReference>
<dbReference type="CDD" id="cd00564">
    <property type="entry name" value="TMP_TenI"/>
    <property type="match status" value="1"/>
</dbReference>
<evidence type="ECO:0000256" key="8">
    <source>
        <dbReference type="ARBA" id="ARBA00022741"/>
    </source>
</evidence>
<keyword evidence="8" id="KW-0547">Nucleotide-binding</keyword>
<feature type="compositionally biased region" description="Low complexity" evidence="18">
    <location>
        <begin position="512"/>
        <end position="522"/>
    </location>
</feature>
<dbReference type="InterPro" id="IPR034291">
    <property type="entry name" value="TMP_synthase"/>
</dbReference>
<comment type="function">
    <text evidence="3">Condenses 4-methyl-5-(beta-hydroxyethyl)thiazole monophosphate (THZ-P) and 2-methyl-4-amino-5-hydroxymethyl pyrimidine pyrophosphate (HMP-PP) to form thiamine monophosphate (TMP).</text>
</comment>
<evidence type="ECO:0000256" key="11">
    <source>
        <dbReference type="ARBA" id="ARBA00022842"/>
    </source>
</evidence>
<feature type="compositionally biased region" description="Basic and acidic residues" evidence="18">
    <location>
        <begin position="444"/>
        <end position="490"/>
    </location>
</feature>
<evidence type="ECO:0000256" key="2">
    <source>
        <dbReference type="ARBA" id="ARBA00001946"/>
    </source>
</evidence>
<keyword evidence="9 20" id="KW-0418">Kinase</keyword>
<evidence type="ECO:0000256" key="7">
    <source>
        <dbReference type="ARBA" id="ARBA00022723"/>
    </source>
</evidence>
<comment type="caution">
    <text evidence="20">The sequence shown here is derived from an EMBL/GenBank/DDBJ whole genome shotgun (WGS) entry which is preliminary data.</text>
</comment>
<evidence type="ECO:0000256" key="4">
    <source>
        <dbReference type="ARBA" id="ARBA00004868"/>
    </source>
</evidence>
<evidence type="ECO:0000256" key="14">
    <source>
        <dbReference type="ARBA" id="ARBA00047851"/>
    </source>
</evidence>
<proteinExistence type="inferred from homology"/>
<feature type="region of interest" description="Disordered" evidence="18">
    <location>
        <begin position="752"/>
        <end position="838"/>
    </location>
</feature>
<dbReference type="InterPro" id="IPR036206">
    <property type="entry name" value="ThiamineP_synth_sf"/>
</dbReference>
<evidence type="ECO:0000256" key="12">
    <source>
        <dbReference type="ARBA" id="ARBA00022977"/>
    </source>
</evidence>
<keyword evidence="11" id="KW-0460">Magnesium</keyword>
<dbReference type="Proteomes" id="UP000217199">
    <property type="component" value="Unassembled WGS sequence"/>
</dbReference>
<dbReference type="InParanoid" id="A0A286UGA2"/>
<feature type="compositionally biased region" description="Polar residues" evidence="18">
    <location>
        <begin position="287"/>
        <end position="301"/>
    </location>
</feature>
<comment type="pathway">
    <text evidence="5">Cofactor biosynthesis; thiamine diphosphate biosynthesis; thiamine phosphate from 4-amino-2-methyl-5-diphosphomethylpyrimidine and 4-methyl-5-(2-phosphoethyl)-thiazole: step 1/1.</text>
</comment>
<evidence type="ECO:0000256" key="18">
    <source>
        <dbReference type="SAM" id="MobiDB-lite"/>
    </source>
</evidence>
<evidence type="ECO:0000256" key="6">
    <source>
        <dbReference type="ARBA" id="ARBA00022679"/>
    </source>
</evidence>
<dbReference type="GO" id="GO:0000287">
    <property type="term" value="F:magnesium ion binding"/>
    <property type="evidence" value="ECO:0007669"/>
    <property type="project" value="InterPro"/>
</dbReference>
<dbReference type="GO" id="GO:0009228">
    <property type="term" value="P:thiamine biosynthetic process"/>
    <property type="evidence" value="ECO:0007669"/>
    <property type="project" value="UniProtKB-KW"/>
</dbReference>
<dbReference type="STRING" id="2282107.A0A286UGA2"/>
<dbReference type="GO" id="GO:0005737">
    <property type="term" value="C:cytoplasm"/>
    <property type="evidence" value="ECO:0007669"/>
    <property type="project" value="TreeGrafter"/>
</dbReference>
<sequence length="2103" mass="231394">MSTLNTSEVLTPILLRSSTPAPSEKVLLYLEGIQRSGGASPVRDSMMSDSLPPSEYGFDPTDPQFQARLNNIRNRAPSQHRSSALSRQAYTADNDDVDYLENSEVTYENIDHEISSNIQEGIRSDIAKSERTASIHENDHIHEHYTGHEHVPEEPRYVSNGSSFGNTGPPRDSYFGASPTQSTPMTPQYRNVSRPISNVTPLRTGTSAPPVEPMEPPSPHRAPWGQHVLRPIGRASAMSPRSTDLDITIEAPSDPSNHSSQVPTQVPDPTSSQQNQAGITVSIGPDGSTTINIPRGSQSKPPSEKAVTEKGLTEKDLSEFAGDLRSPRMKSPKPISSVFGSHRPSNAEADLAAAMLSPGAHSRALKSPRSGTRSPSRGPSKAPSQAPAQSQMSPISNFQPMHDFQSFGALQQQDTGAPSTKAPSRIGHSTRATSQRTPTSIRDQSIREQSIRDQSIRDQSIRDQSIRDQSTRDQSTREQSLRDQTIREQSEYGTIPNDYTGDSAYPYEHNGTRATTRATTAWDETETGWGEETEAYTITGNQNGYQTGLSSVSGQTHTQTNPQSVYQQLTGHQNEYATGLSSVSGLSRSQTNSQSVYPQPTGRQSEYQTSPPPISGLSHQKTNPSSVYQQSTGYQNEYQSGLPSVSGHSRPQTNPSSVYQQPTGHQDEYPTGRTSISSHSRPQTSSQGVYKQPTGYQNEYQTGPSSVSGISRPQTDIQSVFRQPTGHQNEHPTGPSSVSNHSRLQTNLRSVYQQSSEHQNEYQTGLPSVSGLSHQKTNPSTVYQQSTGNQNEYQTGLPSVSGNSRPQTNPPSVYQQSTGHQNEYQTGLPSVSSHSRPQTNLRSVYQQLSEHQHPAYKQNPPPFPLPETYGQAQAPSIDSRMSRLKSQASKIPDLSPVPSAPQTLRSDHDDSLATPRIQPRVDPPVIPRAESRGESRVEDEELNDYETEIVQGILSSRTPRTSMIAPSVLAEDVKRSQYHDEDLCILLHAADNEMQHEVVRKALRKAVAARIRKLGFKSDREGIKQYRKKFHDHDPSWHVTNGPSFNPENPPSWAREMMTQLRTMEDRMAALGPQLAQLKPNETPAQPPQSHLHTHTHTYHGLPPVAAKPGSVLTEKEEELEAYDEHTPRTLTIPIGTQITGAGESTFRPPETEYTIRDRNRDRDRETLSGSLHRLDRSAVRSREPDEFEDDSEYRPYKRQDLLSQSGRGESPGQQVLEEELYRLRAKEQARSVAMTHQSWELHAESMDERRDSEVGHDIPESEIPDIEDPPRQDSPPLPPIPAEQQEEVPETTNSGAAWQPDYHDVPPTPPWQRIHQRLLNWAIVWPMTELDAAIASTQRACQADEVALSIWSTQMYKRYVRQQLTEIPPGRVDRLFVPPNMADAINNAVFHGRHGDACGMLRDLWTPFGLEGMPRIIVVLCKHRSDPNHWVSHKFSLPDGTLTTYDTYPEKCLPDGRPLGWWFAIRIAWPGALYPSPDHLMQKMVRLHRPHQLPIDNSVASAGIWRNLLMGSRAERPVDLVRLRDLIHTEVKNLRQRKEQGKLSISATTRPNWTWDEVGADDHARLRLSLILVNGMSGYYKVPVDYSVYLVTGREQLAPGADYYETLEEALKGGVKVVQVREKNTETREFLEIAQKTKDICHKYNVPILINDRVDIALAIGADGVHVGQTDMPATKVREMLPAGAILGVSANTVSEALAAVQDGADYIGIGPVWNTQTKKDAKNTIGVRGVGEILRVIEGTEVRSVAIGGISEQNVLRTLHGAVSQAGKSLDGVAVVSAIMSANQPQEAARELSKITQSFFSSPSFFKNPTSGPLTEKEIILSVASLLTKVRETGPVVHQITNNVVINQSANVTLALGASPIMATAPQEMEDLSRVSGSLLVNFGTISDKAGMIEAGKWVNRRKNPIVFDPVAVGATRFRFETAQELLNQWQVSVIKGNPAEIGALAASDEVKSKGVDSVGGGFVNPLPMLSQLAQKERCVIAMTGKTDWVSNGQIAISSTNGSELLPNITGSGCIVGSSVGAFCAAANLLADSNEDAGRIIRGDMLIAAIGGILAITVASEFAAEREEVRGTGTFLPALIDELYNLTPEKIIERAKVQVHH</sequence>
<evidence type="ECO:0000256" key="9">
    <source>
        <dbReference type="ARBA" id="ARBA00022777"/>
    </source>
</evidence>
<comment type="similarity">
    <text evidence="17">In the N-terminal section; belongs to the thiamine-phosphate synthase family.</text>
</comment>
<comment type="catalytic activity">
    <reaction evidence="14">
        <text>2-(2-carboxy-4-methylthiazol-5-yl)ethyl phosphate + 4-amino-2-methyl-5-(diphosphooxymethyl)pyrimidine + 2 H(+) = thiamine phosphate + CO2 + diphosphate</text>
        <dbReference type="Rhea" id="RHEA:47848"/>
        <dbReference type="ChEBI" id="CHEBI:15378"/>
        <dbReference type="ChEBI" id="CHEBI:16526"/>
        <dbReference type="ChEBI" id="CHEBI:33019"/>
        <dbReference type="ChEBI" id="CHEBI:37575"/>
        <dbReference type="ChEBI" id="CHEBI:57841"/>
        <dbReference type="ChEBI" id="CHEBI:62890"/>
        <dbReference type="EC" id="2.5.1.3"/>
    </reaction>
</comment>
<feature type="region of interest" description="Disordered" evidence="18">
    <location>
        <begin position="851"/>
        <end position="940"/>
    </location>
</feature>
<feature type="compositionally biased region" description="Polar residues" evidence="18">
    <location>
        <begin position="382"/>
        <end position="399"/>
    </location>
</feature>
<comment type="cofactor">
    <cofactor evidence="2">
        <name>Mg(2+)</name>
        <dbReference type="ChEBI" id="CHEBI:18420"/>
    </cofactor>
</comment>
<feature type="compositionally biased region" description="Polar residues" evidence="18">
    <location>
        <begin position="581"/>
        <end position="609"/>
    </location>
</feature>
<evidence type="ECO:0000256" key="13">
    <source>
        <dbReference type="ARBA" id="ARBA00047334"/>
    </source>
</evidence>
<dbReference type="UniPathway" id="UPA00060">
    <property type="reaction ID" value="UER00139"/>
</dbReference>
<evidence type="ECO:0000256" key="15">
    <source>
        <dbReference type="ARBA" id="ARBA00047883"/>
    </source>
</evidence>
<feature type="compositionally biased region" description="Pro residues" evidence="18">
    <location>
        <begin position="210"/>
        <end position="220"/>
    </location>
</feature>
<keyword evidence="7" id="KW-0479">Metal-binding</keyword>
<dbReference type="OrthoDB" id="2562444at2759"/>
<feature type="region of interest" description="Disordered" evidence="18">
    <location>
        <begin position="723"/>
        <end position="742"/>
    </location>
</feature>
<dbReference type="GO" id="GO:0004789">
    <property type="term" value="F:thiamine-phosphate diphosphorylase activity"/>
    <property type="evidence" value="ECO:0007669"/>
    <property type="project" value="UniProtKB-EC"/>
</dbReference>
<feature type="region of interest" description="Disordered" evidence="18">
    <location>
        <begin position="1244"/>
        <end position="1304"/>
    </location>
</feature>
<reference evidence="20 21" key="1">
    <citation type="journal article" date="2017" name="Mol. Ecol.">
        <title>Comparative and population genomic landscape of Phellinus noxius: A hypervariable fungus causing root rot in trees.</title>
        <authorList>
            <person name="Chung C.L."/>
            <person name="Lee T.J."/>
            <person name="Akiba M."/>
            <person name="Lee H.H."/>
            <person name="Kuo T.H."/>
            <person name="Liu D."/>
            <person name="Ke H.M."/>
            <person name="Yokoi T."/>
            <person name="Roa M.B."/>
            <person name="Lu M.J."/>
            <person name="Chang Y.Y."/>
            <person name="Ann P.J."/>
            <person name="Tsai J.N."/>
            <person name="Chen C.Y."/>
            <person name="Tzean S.S."/>
            <person name="Ota Y."/>
            <person name="Hattori T."/>
            <person name="Sahashi N."/>
            <person name="Liou R.F."/>
            <person name="Kikuchi T."/>
            <person name="Tsai I.J."/>
        </authorList>
    </citation>
    <scope>NUCLEOTIDE SEQUENCE [LARGE SCALE GENOMIC DNA]</scope>
    <source>
        <strain evidence="20 21">FFPRI411160</strain>
    </source>
</reference>
<accession>A0A286UGA2</accession>
<dbReference type="SUPFAM" id="SSF51391">
    <property type="entry name" value="Thiamin phosphate synthase"/>
    <property type="match status" value="1"/>
</dbReference>
<feature type="region of interest" description="Disordered" evidence="18">
    <location>
        <begin position="359"/>
        <end position="530"/>
    </location>
</feature>
<feature type="region of interest" description="Disordered" evidence="18">
    <location>
        <begin position="581"/>
        <end position="712"/>
    </location>
</feature>
<feature type="compositionally biased region" description="Polar residues" evidence="18">
    <location>
        <begin position="178"/>
        <end position="207"/>
    </location>
</feature>
<evidence type="ECO:0000313" key="21">
    <source>
        <dbReference type="Proteomes" id="UP000217199"/>
    </source>
</evidence>
<feature type="compositionally biased region" description="Pro residues" evidence="18">
    <location>
        <begin position="1273"/>
        <end position="1282"/>
    </location>
</feature>
<dbReference type="GO" id="GO:0004417">
    <property type="term" value="F:hydroxyethylthiazole kinase activity"/>
    <property type="evidence" value="ECO:0007669"/>
    <property type="project" value="UniProtKB-EC"/>
</dbReference>
<name>A0A286UGA2_9AGAM</name>
<dbReference type="PANTHER" id="PTHR20857:SF23">
    <property type="entry name" value="THIAMINE BIOSYNTHETIC BIFUNCTIONAL ENZYME"/>
    <property type="match status" value="1"/>
</dbReference>
<feature type="compositionally biased region" description="Basic and acidic residues" evidence="18">
    <location>
        <begin position="302"/>
        <end position="318"/>
    </location>
</feature>
<feature type="compositionally biased region" description="Polar residues" evidence="18">
    <location>
        <begin position="408"/>
        <end position="422"/>
    </location>
</feature>
<feature type="compositionally biased region" description="Polar residues" evidence="18">
    <location>
        <begin position="430"/>
        <end position="443"/>
    </location>
</feature>
<feature type="compositionally biased region" description="Polar residues" evidence="18">
    <location>
        <begin position="254"/>
        <end position="279"/>
    </location>
</feature>
<dbReference type="Gene3D" id="3.40.1190.20">
    <property type="match status" value="1"/>
</dbReference>
<evidence type="ECO:0000259" key="19">
    <source>
        <dbReference type="Pfam" id="PF02581"/>
    </source>
</evidence>
<dbReference type="InterPro" id="IPR013785">
    <property type="entry name" value="Aldolase_TIM"/>
</dbReference>
<dbReference type="GO" id="GO:0005524">
    <property type="term" value="F:ATP binding"/>
    <property type="evidence" value="ECO:0007669"/>
    <property type="project" value="UniProtKB-KW"/>
</dbReference>
<organism evidence="20 21">
    <name type="scientific">Pyrrhoderma noxium</name>
    <dbReference type="NCBI Taxonomy" id="2282107"/>
    <lineage>
        <taxon>Eukaryota</taxon>
        <taxon>Fungi</taxon>
        <taxon>Dikarya</taxon>
        <taxon>Basidiomycota</taxon>
        <taxon>Agaricomycotina</taxon>
        <taxon>Agaricomycetes</taxon>
        <taxon>Hymenochaetales</taxon>
        <taxon>Hymenochaetaceae</taxon>
        <taxon>Pyrrhoderma</taxon>
    </lineage>
</organism>